<keyword evidence="4" id="KW-1185">Reference proteome</keyword>
<evidence type="ECO:0000256" key="1">
    <source>
        <dbReference type="SAM" id="MobiDB-lite"/>
    </source>
</evidence>
<evidence type="ECO:0000259" key="2">
    <source>
        <dbReference type="Pfam" id="PF07734"/>
    </source>
</evidence>
<feature type="non-terminal residue" evidence="3">
    <location>
        <position position="1"/>
    </location>
</feature>
<dbReference type="InterPro" id="IPR006527">
    <property type="entry name" value="F-box-assoc_dom_typ1"/>
</dbReference>
<dbReference type="Gramene" id="TVU21910">
    <property type="protein sequence ID" value="TVU21910"/>
    <property type="gene ID" value="EJB05_31581"/>
</dbReference>
<feature type="compositionally biased region" description="Low complexity" evidence="1">
    <location>
        <begin position="34"/>
        <end position="45"/>
    </location>
</feature>
<protein>
    <recommendedName>
        <fullName evidence="2">F-box associated beta-propeller type 1 domain-containing protein</fullName>
    </recommendedName>
</protein>
<evidence type="ECO:0000313" key="3">
    <source>
        <dbReference type="EMBL" id="TVU21910.1"/>
    </source>
</evidence>
<sequence length="423" mass="46969">MHAAAAGRDSLGDPGAAAGEAPPPLQIRVHAIISDPAFSSARSSSAPPPNGSTTRRRSSSAPTTTLRFLQTTAIRFYRWKPQRGAEAEHLHTKDFGNSYGGFRRLRALAHCDGRHRAPPLQPGDEGRPHAAGRTATLTTCECPGHTAATAPGSGWTHAAACTRPVVQAFCKPVKEVPAYYLLEHPDYTEDTVPEMGMEVFTVAGYSGEWRKIDAKLPCPVKRHQTGVSVNGFIFWRIDRRSRQRRDEEFSVTKLPDPAFDDAFVLDELRGRELCISARTASETMTIWTMSIEDRTSSQSSWERRYAIRVSDLFRPMAILPGSGSIFLREEGGDSRTLHRYDLATSELTTLCRMDRVRYHQQGRGGKERKWKKSLASFDVRPYTESLVRVTRAPMPLVHPDKAGPCLIATLRAELLLAFRNGTL</sequence>
<organism evidence="3 4">
    <name type="scientific">Eragrostis curvula</name>
    <name type="common">weeping love grass</name>
    <dbReference type="NCBI Taxonomy" id="38414"/>
    <lineage>
        <taxon>Eukaryota</taxon>
        <taxon>Viridiplantae</taxon>
        <taxon>Streptophyta</taxon>
        <taxon>Embryophyta</taxon>
        <taxon>Tracheophyta</taxon>
        <taxon>Spermatophyta</taxon>
        <taxon>Magnoliopsida</taxon>
        <taxon>Liliopsida</taxon>
        <taxon>Poales</taxon>
        <taxon>Poaceae</taxon>
        <taxon>PACMAD clade</taxon>
        <taxon>Chloridoideae</taxon>
        <taxon>Eragrostideae</taxon>
        <taxon>Eragrostidinae</taxon>
        <taxon>Eragrostis</taxon>
    </lineage>
</organism>
<dbReference type="OrthoDB" id="1177626at2759"/>
<dbReference type="EMBL" id="RWGY01000026">
    <property type="protein sequence ID" value="TVU21910.1"/>
    <property type="molecule type" value="Genomic_DNA"/>
</dbReference>
<reference evidence="3 4" key="1">
    <citation type="journal article" date="2019" name="Sci. Rep.">
        <title>A high-quality genome of Eragrostis curvula grass provides insights into Poaceae evolution and supports new strategies to enhance forage quality.</title>
        <authorList>
            <person name="Carballo J."/>
            <person name="Santos B.A.C.M."/>
            <person name="Zappacosta D."/>
            <person name="Garbus I."/>
            <person name="Selva J.P."/>
            <person name="Gallo C.A."/>
            <person name="Diaz A."/>
            <person name="Albertini E."/>
            <person name="Caccamo M."/>
            <person name="Echenique V."/>
        </authorList>
    </citation>
    <scope>NUCLEOTIDE SEQUENCE [LARGE SCALE GENOMIC DNA]</scope>
    <source>
        <strain evidence="4">cv. Victoria</strain>
        <tissue evidence="3">Leaf</tissue>
    </source>
</reference>
<dbReference type="AlphaFoldDB" id="A0A5J9UFD2"/>
<evidence type="ECO:0000313" key="4">
    <source>
        <dbReference type="Proteomes" id="UP000324897"/>
    </source>
</evidence>
<dbReference type="Proteomes" id="UP000324897">
    <property type="component" value="Unassembled WGS sequence"/>
</dbReference>
<feature type="domain" description="F-box associated beta-propeller type 1" evidence="2">
    <location>
        <begin position="191"/>
        <end position="388"/>
    </location>
</feature>
<gene>
    <name evidence="3" type="ORF">EJB05_31581</name>
</gene>
<accession>A0A5J9UFD2</accession>
<name>A0A5J9UFD2_9POAL</name>
<comment type="caution">
    <text evidence="3">The sequence shown here is derived from an EMBL/GenBank/DDBJ whole genome shotgun (WGS) entry which is preliminary data.</text>
</comment>
<dbReference type="Pfam" id="PF07734">
    <property type="entry name" value="FBA_1"/>
    <property type="match status" value="1"/>
</dbReference>
<feature type="region of interest" description="Disordered" evidence="1">
    <location>
        <begin position="1"/>
        <end position="65"/>
    </location>
</feature>
<proteinExistence type="predicted"/>